<evidence type="ECO:0000313" key="3">
    <source>
        <dbReference type="EMBL" id="KDR21804.1"/>
    </source>
</evidence>
<keyword evidence="1" id="KW-0862">Zinc</keyword>
<accession>A0A067RPZ1</accession>
<dbReference type="InterPro" id="IPR013087">
    <property type="entry name" value="Znf_C2H2_type"/>
</dbReference>
<dbReference type="EMBL" id="KK852538">
    <property type="protein sequence ID" value="KDR21804.1"/>
    <property type="molecule type" value="Genomic_DNA"/>
</dbReference>
<dbReference type="SUPFAM" id="SSF57667">
    <property type="entry name" value="beta-beta-alpha zinc fingers"/>
    <property type="match status" value="1"/>
</dbReference>
<gene>
    <name evidence="3" type="ORF">L798_02606</name>
</gene>
<keyword evidence="4" id="KW-1185">Reference proteome</keyword>
<dbReference type="GO" id="GO:0008270">
    <property type="term" value="F:zinc ion binding"/>
    <property type="evidence" value="ECO:0007669"/>
    <property type="project" value="UniProtKB-KW"/>
</dbReference>
<feature type="domain" description="C2H2-type" evidence="2">
    <location>
        <begin position="55"/>
        <end position="82"/>
    </location>
</feature>
<dbReference type="PROSITE" id="PS00028">
    <property type="entry name" value="ZINC_FINGER_C2H2_1"/>
    <property type="match status" value="1"/>
</dbReference>
<dbReference type="Gene3D" id="3.30.160.60">
    <property type="entry name" value="Classic Zinc Finger"/>
    <property type="match status" value="1"/>
</dbReference>
<dbReference type="InParanoid" id="A0A067RPZ1"/>
<dbReference type="PROSITE" id="PS50157">
    <property type="entry name" value="ZINC_FINGER_C2H2_2"/>
    <property type="match status" value="2"/>
</dbReference>
<proteinExistence type="predicted"/>
<dbReference type="Pfam" id="PF00096">
    <property type="entry name" value="zf-C2H2"/>
    <property type="match status" value="2"/>
</dbReference>
<evidence type="ECO:0000259" key="2">
    <source>
        <dbReference type="PROSITE" id="PS50157"/>
    </source>
</evidence>
<dbReference type="InterPro" id="IPR036236">
    <property type="entry name" value="Znf_C2H2_sf"/>
</dbReference>
<dbReference type="AlphaFoldDB" id="A0A067RPZ1"/>
<keyword evidence="1" id="KW-0479">Metal-binding</keyword>
<protein>
    <recommendedName>
        <fullName evidence="2">C2H2-type domain-containing protein</fullName>
    </recommendedName>
</protein>
<keyword evidence="1" id="KW-0863">Zinc-finger</keyword>
<feature type="domain" description="C2H2-type" evidence="2">
    <location>
        <begin position="25"/>
        <end position="52"/>
    </location>
</feature>
<organism evidence="3 4">
    <name type="scientific">Zootermopsis nevadensis</name>
    <name type="common">Dampwood termite</name>
    <dbReference type="NCBI Taxonomy" id="136037"/>
    <lineage>
        <taxon>Eukaryota</taxon>
        <taxon>Metazoa</taxon>
        <taxon>Ecdysozoa</taxon>
        <taxon>Arthropoda</taxon>
        <taxon>Hexapoda</taxon>
        <taxon>Insecta</taxon>
        <taxon>Pterygota</taxon>
        <taxon>Neoptera</taxon>
        <taxon>Polyneoptera</taxon>
        <taxon>Dictyoptera</taxon>
        <taxon>Blattodea</taxon>
        <taxon>Blattoidea</taxon>
        <taxon>Termitoidae</taxon>
        <taxon>Termopsidae</taxon>
        <taxon>Zootermopsis</taxon>
    </lineage>
</organism>
<sequence>MKYFFLSAMGLPYLRSHTSADAYRHKCFVCGKCYKTRSKLNRHARYECGASRNQLQCWVCGRMFSRPDNLRQHECLHAMQRL</sequence>
<dbReference type="SMART" id="SM00355">
    <property type="entry name" value="ZnF_C2H2"/>
    <property type="match status" value="2"/>
</dbReference>
<dbReference type="Proteomes" id="UP000027135">
    <property type="component" value="Unassembled WGS sequence"/>
</dbReference>
<name>A0A067RPZ1_ZOONE</name>
<evidence type="ECO:0000256" key="1">
    <source>
        <dbReference type="PROSITE-ProRule" id="PRU00042"/>
    </source>
</evidence>
<reference evidence="3 4" key="1">
    <citation type="journal article" date="2014" name="Nat. Commun.">
        <title>Molecular traces of alternative social organization in a termite genome.</title>
        <authorList>
            <person name="Terrapon N."/>
            <person name="Li C."/>
            <person name="Robertson H.M."/>
            <person name="Ji L."/>
            <person name="Meng X."/>
            <person name="Booth W."/>
            <person name="Chen Z."/>
            <person name="Childers C.P."/>
            <person name="Glastad K.M."/>
            <person name="Gokhale K."/>
            <person name="Gowin J."/>
            <person name="Gronenberg W."/>
            <person name="Hermansen R.A."/>
            <person name="Hu H."/>
            <person name="Hunt B.G."/>
            <person name="Huylmans A.K."/>
            <person name="Khalil S.M."/>
            <person name="Mitchell R.D."/>
            <person name="Munoz-Torres M.C."/>
            <person name="Mustard J.A."/>
            <person name="Pan H."/>
            <person name="Reese J.T."/>
            <person name="Scharf M.E."/>
            <person name="Sun F."/>
            <person name="Vogel H."/>
            <person name="Xiao J."/>
            <person name="Yang W."/>
            <person name="Yang Z."/>
            <person name="Yang Z."/>
            <person name="Zhou J."/>
            <person name="Zhu J."/>
            <person name="Brent C.S."/>
            <person name="Elsik C.G."/>
            <person name="Goodisman M.A."/>
            <person name="Liberles D.A."/>
            <person name="Roe R.M."/>
            <person name="Vargo E.L."/>
            <person name="Vilcinskas A."/>
            <person name="Wang J."/>
            <person name="Bornberg-Bauer E."/>
            <person name="Korb J."/>
            <person name="Zhang G."/>
            <person name="Liebig J."/>
        </authorList>
    </citation>
    <scope>NUCLEOTIDE SEQUENCE [LARGE SCALE GENOMIC DNA]</scope>
    <source>
        <tissue evidence="3">Whole organism</tissue>
    </source>
</reference>
<evidence type="ECO:0000313" key="4">
    <source>
        <dbReference type="Proteomes" id="UP000027135"/>
    </source>
</evidence>